<proteinExistence type="predicted"/>
<accession>A0A2P2PCS1</accession>
<dbReference type="AlphaFoldDB" id="A0A2P2PCS1"/>
<evidence type="ECO:0000313" key="1">
    <source>
        <dbReference type="EMBL" id="MBX52548.1"/>
    </source>
</evidence>
<protein>
    <submittedName>
        <fullName evidence="1">Uncharacterized protein</fullName>
    </submittedName>
</protein>
<organism evidence="1">
    <name type="scientific">Rhizophora mucronata</name>
    <name type="common">Asiatic mangrove</name>
    <dbReference type="NCBI Taxonomy" id="61149"/>
    <lineage>
        <taxon>Eukaryota</taxon>
        <taxon>Viridiplantae</taxon>
        <taxon>Streptophyta</taxon>
        <taxon>Embryophyta</taxon>
        <taxon>Tracheophyta</taxon>
        <taxon>Spermatophyta</taxon>
        <taxon>Magnoliopsida</taxon>
        <taxon>eudicotyledons</taxon>
        <taxon>Gunneridae</taxon>
        <taxon>Pentapetalae</taxon>
        <taxon>rosids</taxon>
        <taxon>fabids</taxon>
        <taxon>Malpighiales</taxon>
        <taxon>Rhizophoraceae</taxon>
        <taxon>Rhizophora</taxon>
    </lineage>
</organism>
<sequence>MVCSQCFCFLERHIMDMKPGLVGSEVLLPGRLPILTGIRYFNSRIIC</sequence>
<reference evidence="1" key="1">
    <citation type="submission" date="2018-02" db="EMBL/GenBank/DDBJ databases">
        <title>Rhizophora mucronata_Transcriptome.</title>
        <authorList>
            <person name="Meera S.P."/>
            <person name="Sreeshan A."/>
            <person name="Augustine A."/>
        </authorList>
    </citation>
    <scope>NUCLEOTIDE SEQUENCE</scope>
    <source>
        <tissue evidence="1">Leaf</tissue>
    </source>
</reference>
<dbReference type="EMBL" id="GGEC01072064">
    <property type="protein sequence ID" value="MBX52548.1"/>
    <property type="molecule type" value="Transcribed_RNA"/>
</dbReference>
<name>A0A2P2PCS1_RHIMU</name>